<proteinExistence type="predicted"/>
<accession>A0A426Z540</accession>
<reference evidence="1 2" key="1">
    <citation type="journal article" date="2014" name="Agronomy (Basel)">
        <title>A Draft Genome Sequence for Ensete ventricosum, the Drought-Tolerant Tree Against Hunger.</title>
        <authorList>
            <person name="Harrison J."/>
            <person name="Moore K.A."/>
            <person name="Paszkiewicz K."/>
            <person name="Jones T."/>
            <person name="Grant M."/>
            <person name="Ambacheew D."/>
            <person name="Muzemil S."/>
            <person name="Studholme D.J."/>
        </authorList>
    </citation>
    <scope>NUCLEOTIDE SEQUENCE [LARGE SCALE GENOMIC DNA]</scope>
</reference>
<sequence>MVCINPTGDWYGQYIGMPPCIMYRYARYGLKRERGKKKGPRTFPLLPPHLPAASHLVACPAAFPLPQPSSNPTASFSSRPPSPLLINRREPNPCHCRHRPALCCSPLPQPSSDSTALPQPTAGLAAVFPTQAAAHRSQSHAPLPHLTVLLSSRASLPLLSASPWQCTASGR</sequence>
<organism evidence="1 2">
    <name type="scientific">Ensete ventricosum</name>
    <name type="common">Abyssinian banana</name>
    <name type="synonym">Musa ensete</name>
    <dbReference type="NCBI Taxonomy" id="4639"/>
    <lineage>
        <taxon>Eukaryota</taxon>
        <taxon>Viridiplantae</taxon>
        <taxon>Streptophyta</taxon>
        <taxon>Embryophyta</taxon>
        <taxon>Tracheophyta</taxon>
        <taxon>Spermatophyta</taxon>
        <taxon>Magnoliopsida</taxon>
        <taxon>Liliopsida</taxon>
        <taxon>Zingiberales</taxon>
        <taxon>Musaceae</taxon>
        <taxon>Ensete</taxon>
    </lineage>
</organism>
<comment type="caution">
    <text evidence="1">The sequence shown here is derived from an EMBL/GenBank/DDBJ whole genome shotgun (WGS) entry which is preliminary data.</text>
</comment>
<dbReference type="AlphaFoldDB" id="A0A426Z540"/>
<name>A0A426Z540_ENSVE</name>
<gene>
    <name evidence="1" type="ORF">B296_00012231</name>
</gene>
<evidence type="ECO:0000313" key="1">
    <source>
        <dbReference type="EMBL" id="RRT59089.1"/>
    </source>
</evidence>
<evidence type="ECO:0000313" key="2">
    <source>
        <dbReference type="Proteomes" id="UP000287651"/>
    </source>
</evidence>
<dbReference type="Proteomes" id="UP000287651">
    <property type="component" value="Unassembled WGS sequence"/>
</dbReference>
<protein>
    <submittedName>
        <fullName evidence="1">Uncharacterized protein</fullName>
    </submittedName>
</protein>
<dbReference type="EMBL" id="AMZH03008375">
    <property type="protein sequence ID" value="RRT59089.1"/>
    <property type="molecule type" value="Genomic_DNA"/>
</dbReference>